<dbReference type="InterPro" id="IPR011029">
    <property type="entry name" value="DEATH-like_dom_sf"/>
</dbReference>
<dbReference type="AlphaFoldDB" id="A0A1X7UXF9"/>
<organism evidence="5">
    <name type="scientific">Amphimedon queenslandica</name>
    <name type="common">Sponge</name>
    <dbReference type="NCBI Taxonomy" id="400682"/>
    <lineage>
        <taxon>Eukaryota</taxon>
        <taxon>Metazoa</taxon>
        <taxon>Porifera</taxon>
        <taxon>Demospongiae</taxon>
        <taxon>Heteroscleromorpha</taxon>
        <taxon>Haplosclerida</taxon>
        <taxon>Niphatidae</taxon>
        <taxon>Amphimedon</taxon>
    </lineage>
</organism>
<feature type="chain" id="PRO_5013118413" description="Protein kinase domain-containing protein" evidence="3">
    <location>
        <begin position="19"/>
        <end position="476"/>
    </location>
</feature>
<dbReference type="GO" id="GO:0005524">
    <property type="term" value="F:ATP binding"/>
    <property type="evidence" value="ECO:0007669"/>
    <property type="project" value="UniProtKB-KW"/>
</dbReference>
<dbReference type="Gene3D" id="1.10.533.10">
    <property type="entry name" value="Death Domain, Fas"/>
    <property type="match status" value="1"/>
</dbReference>
<dbReference type="SUPFAM" id="SSF56112">
    <property type="entry name" value="Protein kinase-like (PK-like)"/>
    <property type="match status" value="1"/>
</dbReference>
<dbReference type="PANTHER" id="PTHR44329:SF298">
    <property type="entry name" value="MIXED LINEAGE KINASE DOMAIN-LIKE PROTEIN"/>
    <property type="match status" value="1"/>
</dbReference>
<dbReference type="Pfam" id="PF00069">
    <property type="entry name" value="Pkinase"/>
    <property type="match status" value="1"/>
</dbReference>
<dbReference type="InterPro" id="IPR000719">
    <property type="entry name" value="Prot_kinase_dom"/>
</dbReference>
<feature type="signal peptide" evidence="3">
    <location>
        <begin position="1"/>
        <end position="18"/>
    </location>
</feature>
<dbReference type="STRING" id="400682.A0A1X7UXF9"/>
<evidence type="ECO:0000256" key="1">
    <source>
        <dbReference type="ARBA" id="ARBA00022741"/>
    </source>
</evidence>
<evidence type="ECO:0000313" key="5">
    <source>
        <dbReference type="EnsemblMetazoa" id="Aqu2.1.32468_001"/>
    </source>
</evidence>
<dbReference type="PROSITE" id="PS00109">
    <property type="entry name" value="PROTEIN_KINASE_TYR"/>
    <property type="match status" value="1"/>
</dbReference>
<name>A0A1X7UXF9_AMPQE</name>
<dbReference type="OrthoDB" id="10070144at2759"/>
<keyword evidence="1" id="KW-0547">Nucleotide-binding</keyword>
<keyword evidence="2" id="KW-0067">ATP-binding</keyword>
<evidence type="ECO:0000259" key="4">
    <source>
        <dbReference type="PROSITE" id="PS50011"/>
    </source>
</evidence>
<dbReference type="GO" id="GO:0004672">
    <property type="term" value="F:protein kinase activity"/>
    <property type="evidence" value="ECO:0007669"/>
    <property type="project" value="InterPro"/>
</dbReference>
<dbReference type="InterPro" id="IPR011009">
    <property type="entry name" value="Kinase-like_dom_sf"/>
</dbReference>
<dbReference type="EnsemblMetazoa" id="Aqu2.1.32468_001">
    <property type="protein sequence ID" value="Aqu2.1.32468_001"/>
    <property type="gene ID" value="Aqu2.1.32468"/>
</dbReference>
<dbReference type="InParanoid" id="A0A1X7UXF9"/>
<sequence length="476" mass="53982">MMTFQLFLLIALSFKVTIKPLDAMLSSFCRLDIIEKDHHNVDRCLQECLKFWLSQADGAKSPTWFSLIVAMRHIGEITTANGIDREKHPACEILDRYTSDPTVQRNLLRLSYFLQSENIISKKIWSSGEKLLKDVKKTICQNDQHLKTFADILQRSDRTEKVGKAILNEYKEYKEECTNEDYKITAEKGIHLDIVNFTKVRMEYAATFDAIDKVIASDTPSLAELRTFLRRGHGYCKLTSQCERATREGNPIILTELMPSSLRKELETGLPLPYPAILSISLDVACALNYLHLFKPHPIIHRDISSGNVLLQPTSHMGIGWRAKVSDYGSANLQNLIATTENPGNRVYSAPEAGNPREHSPAMDVFSYGVLLIEMSISAIPQPGNRRQDINSIRRAGFKGLVQRCVMDNYELRPKMSDIINELTQNTFDEFKGKQDQESIGVKEATKYGKVLYSGPGQNPPSDMKKKLNLRFDMNT</sequence>
<accession>A0A1X7UXF9</accession>
<dbReference type="Gene3D" id="1.10.510.10">
    <property type="entry name" value="Transferase(Phosphotransferase) domain 1"/>
    <property type="match status" value="1"/>
</dbReference>
<protein>
    <recommendedName>
        <fullName evidence="4">Protein kinase domain-containing protein</fullName>
    </recommendedName>
</protein>
<dbReference type="GO" id="GO:0097527">
    <property type="term" value="P:necroptotic signaling pathway"/>
    <property type="evidence" value="ECO:0007669"/>
    <property type="project" value="TreeGrafter"/>
</dbReference>
<dbReference type="PANTHER" id="PTHR44329">
    <property type="entry name" value="SERINE/THREONINE-PROTEIN KINASE TNNI3K-RELATED"/>
    <property type="match status" value="1"/>
</dbReference>
<keyword evidence="3" id="KW-0732">Signal</keyword>
<dbReference type="InterPro" id="IPR051681">
    <property type="entry name" value="Ser/Thr_Kinases-Pseudokinases"/>
</dbReference>
<dbReference type="PROSITE" id="PS50011">
    <property type="entry name" value="PROTEIN_KINASE_DOM"/>
    <property type="match status" value="1"/>
</dbReference>
<reference evidence="5" key="1">
    <citation type="submission" date="2017-05" db="UniProtKB">
        <authorList>
            <consortium name="EnsemblMetazoa"/>
        </authorList>
    </citation>
    <scope>IDENTIFICATION</scope>
</reference>
<dbReference type="eggNOG" id="KOG0192">
    <property type="taxonomic scope" value="Eukaryota"/>
</dbReference>
<feature type="domain" description="Protein kinase" evidence="4">
    <location>
        <begin position="156"/>
        <end position="428"/>
    </location>
</feature>
<proteinExistence type="predicted"/>
<dbReference type="InterPro" id="IPR008266">
    <property type="entry name" value="Tyr_kinase_AS"/>
</dbReference>
<evidence type="ECO:0000256" key="3">
    <source>
        <dbReference type="SAM" id="SignalP"/>
    </source>
</evidence>
<evidence type="ECO:0000256" key="2">
    <source>
        <dbReference type="ARBA" id="ARBA00022840"/>
    </source>
</evidence>